<dbReference type="CDD" id="cd00495">
    <property type="entry name" value="Ribosomal_L25_TL5_CTC"/>
    <property type="match status" value="1"/>
</dbReference>
<dbReference type="RefSeq" id="WP_189403536.1">
    <property type="nucleotide sequence ID" value="NZ_BMXP01000001.1"/>
</dbReference>
<keyword evidence="10" id="KW-1185">Reference proteome</keyword>
<feature type="region of interest" description="Disordered" evidence="6">
    <location>
        <begin position="191"/>
        <end position="225"/>
    </location>
</feature>
<dbReference type="GO" id="GO:0008097">
    <property type="term" value="F:5S rRNA binding"/>
    <property type="evidence" value="ECO:0007669"/>
    <property type="project" value="InterPro"/>
</dbReference>
<dbReference type="HAMAP" id="MF_01336">
    <property type="entry name" value="Ribosomal_bL25"/>
    <property type="match status" value="1"/>
</dbReference>
<evidence type="ECO:0000259" key="8">
    <source>
        <dbReference type="Pfam" id="PF14693"/>
    </source>
</evidence>
<comment type="caution">
    <text evidence="9">The sequence shown here is derived from an EMBL/GenBank/DDBJ whole genome shotgun (WGS) entry which is preliminary data.</text>
</comment>
<dbReference type="AlphaFoldDB" id="A0A918MV50"/>
<dbReference type="NCBIfam" id="TIGR00731">
    <property type="entry name" value="bL25_bact_ctc"/>
    <property type="match status" value="1"/>
</dbReference>
<reference evidence="9" key="1">
    <citation type="journal article" date="2014" name="Int. J. Syst. Evol. Microbiol.">
        <title>Complete genome sequence of Corynebacterium casei LMG S-19264T (=DSM 44701T), isolated from a smear-ripened cheese.</title>
        <authorList>
            <consortium name="US DOE Joint Genome Institute (JGI-PGF)"/>
            <person name="Walter F."/>
            <person name="Albersmeier A."/>
            <person name="Kalinowski J."/>
            <person name="Ruckert C."/>
        </authorList>
    </citation>
    <scope>NUCLEOTIDE SEQUENCE</scope>
    <source>
        <strain evidence="9">KCTC 22164</strain>
    </source>
</reference>
<feature type="domain" description="Large ribosomal subunit protein bL25 L25" evidence="7">
    <location>
        <begin position="8"/>
        <end position="95"/>
    </location>
</feature>
<sequence>MAGSIYNLDATVRTDMGKGASRRLRREDKVPGILYGGEEAPVALTFDHNKINNSADYEAFYSHVLTLNIDGKKVEALVKDMQRHPYKPKITHIDFQRVIAGEELHTNVPLHFINEEKCEAIKNDGGIAEHHVNEIEIHCLPKDLPEYIEVDMADIEMGHTLHLSDITLPKGVSSVELAKEDETHDLAVVTVKPAPKAPAVDEEEGSDDTEASGDDSEGEEGKTEE</sequence>
<evidence type="ECO:0000313" key="9">
    <source>
        <dbReference type="EMBL" id="GGW75924.1"/>
    </source>
</evidence>
<dbReference type="InterPro" id="IPR020057">
    <property type="entry name" value="Ribosomal_bL25_b-dom"/>
</dbReference>
<dbReference type="InterPro" id="IPR020056">
    <property type="entry name" value="Rbsml_bL25/Gln-tRNA_synth_N"/>
</dbReference>
<dbReference type="PANTHER" id="PTHR33284">
    <property type="entry name" value="RIBOSOMAL PROTEIN L25/GLN-TRNA SYNTHETASE, ANTI-CODON-BINDING DOMAIN-CONTAINING PROTEIN"/>
    <property type="match status" value="1"/>
</dbReference>
<gene>
    <name evidence="5 9" type="primary">rplY</name>
    <name evidence="5" type="synonym">ctc</name>
    <name evidence="9" type="ORF">GCM10007391_05420</name>
</gene>
<dbReference type="Gene3D" id="2.40.240.10">
    <property type="entry name" value="Ribosomal Protein L25, Chain P"/>
    <property type="match status" value="1"/>
</dbReference>
<evidence type="ECO:0000256" key="2">
    <source>
        <dbReference type="ARBA" id="ARBA00022884"/>
    </source>
</evidence>
<dbReference type="Proteomes" id="UP000631300">
    <property type="component" value="Unassembled WGS sequence"/>
</dbReference>
<comment type="function">
    <text evidence="5">This is one of the proteins that binds to the 5S RNA in the ribosome where it forms part of the central protuberance.</text>
</comment>
<dbReference type="PANTHER" id="PTHR33284:SF1">
    <property type="entry name" value="RIBOSOMAL PROTEIN L25_GLN-TRNA SYNTHETASE, ANTI-CODON-BINDING DOMAIN-CONTAINING PROTEIN"/>
    <property type="match status" value="1"/>
</dbReference>
<evidence type="ECO:0000256" key="1">
    <source>
        <dbReference type="ARBA" id="ARBA00022730"/>
    </source>
</evidence>
<organism evidence="9 10">
    <name type="scientific">Alteromonas halophila</name>
    <dbReference type="NCBI Taxonomy" id="516698"/>
    <lineage>
        <taxon>Bacteria</taxon>
        <taxon>Pseudomonadati</taxon>
        <taxon>Pseudomonadota</taxon>
        <taxon>Gammaproteobacteria</taxon>
        <taxon>Alteromonadales</taxon>
        <taxon>Alteromonadaceae</taxon>
        <taxon>Alteromonas/Salinimonas group</taxon>
        <taxon>Alteromonas</taxon>
    </lineage>
</organism>
<dbReference type="InterPro" id="IPR020930">
    <property type="entry name" value="Ribosomal_uL5_bac-type"/>
</dbReference>
<feature type="compositionally biased region" description="Acidic residues" evidence="6">
    <location>
        <begin position="200"/>
        <end position="218"/>
    </location>
</feature>
<name>A0A918MV50_9ALTE</name>
<dbReference type="InterPro" id="IPR001021">
    <property type="entry name" value="Ribosomal_bL25_long"/>
</dbReference>
<dbReference type="InterPro" id="IPR011035">
    <property type="entry name" value="Ribosomal_bL25/Gln-tRNA_synth"/>
</dbReference>
<keyword evidence="1 5" id="KW-0699">rRNA-binding</keyword>
<dbReference type="NCBIfam" id="NF004130">
    <property type="entry name" value="PRK05618.1-5"/>
    <property type="match status" value="1"/>
</dbReference>
<reference evidence="9" key="2">
    <citation type="submission" date="2020-09" db="EMBL/GenBank/DDBJ databases">
        <authorList>
            <person name="Sun Q."/>
            <person name="Kim S."/>
        </authorList>
    </citation>
    <scope>NUCLEOTIDE SEQUENCE</scope>
    <source>
        <strain evidence="9">KCTC 22164</strain>
    </source>
</reference>
<keyword evidence="4 5" id="KW-0687">Ribonucleoprotein</keyword>
<evidence type="ECO:0000256" key="4">
    <source>
        <dbReference type="ARBA" id="ARBA00023274"/>
    </source>
</evidence>
<dbReference type="GO" id="GO:0003735">
    <property type="term" value="F:structural constituent of ribosome"/>
    <property type="evidence" value="ECO:0007669"/>
    <property type="project" value="InterPro"/>
</dbReference>
<dbReference type="InterPro" id="IPR020055">
    <property type="entry name" value="Ribosomal_bL25_short"/>
</dbReference>
<protein>
    <recommendedName>
        <fullName evidence="5">Large ribosomal subunit protein bL25</fullName>
    </recommendedName>
    <alternativeName>
        <fullName evidence="5">General stress protein CTC</fullName>
    </alternativeName>
</protein>
<evidence type="ECO:0000256" key="6">
    <source>
        <dbReference type="SAM" id="MobiDB-lite"/>
    </source>
</evidence>
<dbReference type="Gene3D" id="2.170.120.20">
    <property type="entry name" value="Ribosomal protein L25, beta domain"/>
    <property type="match status" value="1"/>
</dbReference>
<dbReference type="EMBL" id="BMXP01000001">
    <property type="protein sequence ID" value="GGW75924.1"/>
    <property type="molecule type" value="Genomic_DNA"/>
</dbReference>
<proteinExistence type="inferred from homology"/>
<comment type="subunit">
    <text evidence="5">Part of the 50S ribosomal subunit; part of the 5S rRNA/L5/L18/L25 subcomplex. Contacts the 5S rRNA. Binds to the 5S rRNA independently of L5 and L18.</text>
</comment>
<dbReference type="HAMAP" id="MF_01334">
    <property type="entry name" value="Ribosomal_bL25_CTC"/>
    <property type="match status" value="1"/>
</dbReference>
<dbReference type="Pfam" id="PF14693">
    <property type="entry name" value="Ribosomal_TL5_C"/>
    <property type="match status" value="1"/>
</dbReference>
<dbReference type="InterPro" id="IPR029751">
    <property type="entry name" value="Ribosomal_L25_dom"/>
</dbReference>
<dbReference type="GO" id="GO:0022625">
    <property type="term" value="C:cytosolic large ribosomal subunit"/>
    <property type="evidence" value="ECO:0007669"/>
    <property type="project" value="TreeGrafter"/>
</dbReference>
<dbReference type="FunFam" id="2.40.240.10:FF:000002">
    <property type="entry name" value="50S ribosomal protein L25"/>
    <property type="match status" value="1"/>
</dbReference>
<evidence type="ECO:0000259" key="7">
    <source>
        <dbReference type="Pfam" id="PF01386"/>
    </source>
</evidence>
<keyword evidence="2 5" id="KW-0694">RNA-binding</keyword>
<dbReference type="SUPFAM" id="SSF50715">
    <property type="entry name" value="Ribosomal protein L25-like"/>
    <property type="match status" value="1"/>
</dbReference>
<keyword evidence="3 5" id="KW-0689">Ribosomal protein</keyword>
<accession>A0A918MV50</accession>
<dbReference type="NCBIfam" id="NF004612">
    <property type="entry name" value="PRK05943.1"/>
    <property type="match status" value="1"/>
</dbReference>
<dbReference type="GO" id="GO:0006412">
    <property type="term" value="P:translation"/>
    <property type="evidence" value="ECO:0007669"/>
    <property type="project" value="UniProtKB-UniRule"/>
</dbReference>
<dbReference type="InterPro" id="IPR037121">
    <property type="entry name" value="Ribosomal_bL25_C"/>
</dbReference>
<evidence type="ECO:0000313" key="10">
    <source>
        <dbReference type="Proteomes" id="UP000631300"/>
    </source>
</evidence>
<comment type="similarity">
    <text evidence="5">Belongs to the bacterial ribosomal protein bL25 family. CTC subfamily.</text>
</comment>
<evidence type="ECO:0000256" key="3">
    <source>
        <dbReference type="ARBA" id="ARBA00022980"/>
    </source>
</evidence>
<dbReference type="NCBIfam" id="NF004128">
    <property type="entry name" value="PRK05618.1-2"/>
    <property type="match status" value="1"/>
</dbReference>
<dbReference type="Pfam" id="PF01386">
    <property type="entry name" value="Ribosomal_L25p"/>
    <property type="match status" value="1"/>
</dbReference>
<evidence type="ECO:0000256" key="5">
    <source>
        <dbReference type="HAMAP-Rule" id="MF_01334"/>
    </source>
</evidence>
<feature type="domain" description="Large ribosomal subunit protein bL25 beta" evidence="8">
    <location>
        <begin position="104"/>
        <end position="193"/>
    </location>
</feature>